<evidence type="ECO:0000256" key="1">
    <source>
        <dbReference type="RuleBase" id="RU000393"/>
    </source>
</evidence>
<dbReference type="PROSITE" id="PS00332">
    <property type="entry name" value="SOD_CU_ZN_2"/>
    <property type="match status" value="1"/>
</dbReference>
<evidence type="ECO:0000313" key="3">
    <source>
        <dbReference type="EMBL" id="CAD7248263.1"/>
    </source>
</evidence>
<sequence>MRRLKPHVLLCQNDHGAQEDRNRHVGDLGNIVADTDYKARVRITDDIISLSGKTNVLGRAIVVHEKEDDLGRGGNKESLAAGNAGPRAGCCIIVHRDDRE</sequence>
<keyword evidence="4" id="KW-1185">Reference proteome</keyword>
<dbReference type="EMBL" id="LR901286">
    <property type="protein sequence ID" value="CAD7248263.1"/>
    <property type="molecule type" value="Genomic_DNA"/>
</dbReference>
<evidence type="ECO:0000313" key="4">
    <source>
        <dbReference type="Proteomes" id="UP000677054"/>
    </source>
</evidence>
<dbReference type="EC" id="1.15.1.1" evidence="1"/>
<keyword evidence="1" id="KW-0186">Copper</keyword>
<keyword evidence="1" id="KW-0560">Oxidoreductase</keyword>
<organism evidence="3">
    <name type="scientific">Darwinula stevensoni</name>
    <dbReference type="NCBI Taxonomy" id="69355"/>
    <lineage>
        <taxon>Eukaryota</taxon>
        <taxon>Metazoa</taxon>
        <taxon>Ecdysozoa</taxon>
        <taxon>Arthropoda</taxon>
        <taxon>Crustacea</taxon>
        <taxon>Oligostraca</taxon>
        <taxon>Ostracoda</taxon>
        <taxon>Podocopa</taxon>
        <taxon>Podocopida</taxon>
        <taxon>Darwinulocopina</taxon>
        <taxon>Darwinuloidea</taxon>
        <taxon>Darwinulidae</taxon>
        <taxon>Darwinula</taxon>
    </lineage>
</organism>
<keyword evidence="1" id="KW-0479">Metal-binding</keyword>
<comment type="cofactor">
    <cofactor evidence="1">
        <name>Zn(2+)</name>
        <dbReference type="ChEBI" id="CHEBI:29105"/>
    </cofactor>
    <text evidence="1">Binds 1 zinc ion per subunit.</text>
</comment>
<dbReference type="AlphaFoldDB" id="A0A7R8XCZ9"/>
<comment type="catalytic activity">
    <reaction evidence="1">
        <text>2 superoxide + 2 H(+) = H2O2 + O2</text>
        <dbReference type="Rhea" id="RHEA:20696"/>
        <dbReference type="ChEBI" id="CHEBI:15378"/>
        <dbReference type="ChEBI" id="CHEBI:15379"/>
        <dbReference type="ChEBI" id="CHEBI:16240"/>
        <dbReference type="ChEBI" id="CHEBI:18421"/>
        <dbReference type="EC" id="1.15.1.1"/>
    </reaction>
</comment>
<feature type="domain" description="Superoxide dismutase copper/zinc binding" evidence="2">
    <location>
        <begin position="6"/>
        <end position="93"/>
    </location>
</feature>
<dbReference type="GO" id="GO:0004784">
    <property type="term" value="F:superoxide dismutase activity"/>
    <property type="evidence" value="ECO:0007669"/>
    <property type="project" value="UniProtKB-EC"/>
</dbReference>
<accession>A0A7R8XCZ9</accession>
<evidence type="ECO:0000259" key="2">
    <source>
        <dbReference type="Pfam" id="PF00080"/>
    </source>
</evidence>
<gene>
    <name evidence="3" type="ORF">DSTB1V02_LOCUS8083</name>
</gene>
<dbReference type="OrthoDB" id="2015551at2759"/>
<dbReference type="Gene3D" id="2.60.40.200">
    <property type="entry name" value="Superoxide dismutase, copper/zinc binding domain"/>
    <property type="match status" value="1"/>
</dbReference>
<dbReference type="PRINTS" id="PR00068">
    <property type="entry name" value="CUZNDISMTASE"/>
</dbReference>
<comment type="cofactor">
    <cofactor evidence="1">
        <name>Cu cation</name>
        <dbReference type="ChEBI" id="CHEBI:23378"/>
    </cofactor>
    <text evidence="1">Binds 1 copper ion per subunit.</text>
</comment>
<keyword evidence="1" id="KW-0862">Zinc</keyword>
<reference evidence="3" key="1">
    <citation type="submission" date="2020-11" db="EMBL/GenBank/DDBJ databases">
        <authorList>
            <person name="Tran Van P."/>
        </authorList>
    </citation>
    <scope>NUCLEOTIDE SEQUENCE</scope>
</reference>
<dbReference type="SUPFAM" id="SSF49329">
    <property type="entry name" value="Cu,Zn superoxide dismutase-like"/>
    <property type="match status" value="1"/>
</dbReference>
<dbReference type="Pfam" id="PF00080">
    <property type="entry name" value="Sod_Cu"/>
    <property type="match status" value="1"/>
</dbReference>
<dbReference type="InterPro" id="IPR001424">
    <property type="entry name" value="SOD_Cu_Zn_dom"/>
</dbReference>
<proteinExistence type="inferred from homology"/>
<name>A0A7R8XCZ9_9CRUS</name>
<dbReference type="InterPro" id="IPR024134">
    <property type="entry name" value="SOD_Cu/Zn_/chaperone"/>
</dbReference>
<protein>
    <recommendedName>
        <fullName evidence="1">Superoxide dismutase [Cu-Zn]</fullName>
        <ecNumber evidence="1">1.15.1.1</ecNumber>
    </recommendedName>
</protein>
<dbReference type="PANTHER" id="PTHR10003">
    <property type="entry name" value="SUPEROXIDE DISMUTASE CU-ZN -RELATED"/>
    <property type="match status" value="1"/>
</dbReference>
<dbReference type="Proteomes" id="UP000677054">
    <property type="component" value="Unassembled WGS sequence"/>
</dbReference>
<dbReference type="EMBL" id="CAJPEV010001769">
    <property type="protein sequence ID" value="CAG0894263.1"/>
    <property type="molecule type" value="Genomic_DNA"/>
</dbReference>
<dbReference type="InterPro" id="IPR036423">
    <property type="entry name" value="SOD-like_Cu/Zn_dom_sf"/>
</dbReference>
<comment type="similarity">
    <text evidence="1">Belongs to the Cu-Zn superoxide dismutase family.</text>
</comment>
<comment type="function">
    <text evidence="1">Destroys radicals which are normally produced within the cells and which are toxic to biological systems.</text>
</comment>
<dbReference type="GO" id="GO:0005507">
    <property type="term" value="F:copper ion binding"/>
    <property type="evidence" value="ECO:0007669"/>
    <property type="project" value="InterPro"/>
</dbReference>
<dbReference type="InterPro" id="IPR018152">
    <property type="entry name" value="SOD_Cu/Zn_BS"/>
</dbReference>